<evidence type="ECO:0008006" key="11">
    <source>
        <dbReference type="Google" id="ProtNLM"/>
    </source>
</evidence>
<dbReference type="Gene3D" id="3.40.50.300">
    <property type="entry name" value="P-loop containing nucleotide triphosphate hydrolases"/>
    <property type="match status" value="1"/>
</dbReference>
<dbReference type="FunFam" id="3.40.50.300:FF:000991">
    <property type="entry name" value="Dephospho-CoA kinase"/>
    <property type="match status" value="1"/>
</dbReference>
<organism evidence="9 10">
    <name type="scientific">Heterodera schachtii</name>
    <name type="common">Sugarbeet cyst nematode worm</name>
    <name type="synonym">Tylenchus schachtii</name>
    <dbReference type="NCBI Taxonomy" id="97005"/>
    <lineage>
        <taxon>Eukaryota</taxon>
        <taxon>Metazoa</taxon>
        <taxon>Ecdysozoa</taxon>
        <taxon>Nematoda</taxon>
        <taxon>Chromadorea</taxon>
        <taxon>Rhabditida</taxon>
        <taxon>Tylenchina</taxon>
        <taxon>Tylenchomorpha</taxon>
        <taxon>Tylenchoidea</taxon>
        <taxon>Heteroderidae</taxon>
        <taxon>Heteroderinae</taxon>
        <taxon>Heterodera</taxon>
    </lineage>
</organism>
<evidence type="ECO:0000256" key="3">
    <source>
        <dbReference type="ARBA" id="ARBA00022679"/>
    </source>
</evidence>
<dbReference type="GO" id="GO:0015937">
    <property type="term" value="P:coenzyme A biosynthetic process"/>
    <property type="evidence" value="ECO:0007669"/>
    <property type="project" value="UniProtKB-KW"/>
</dbReference>
<dbReference type="InterPro" id="IPR001977">
    <property type="entry name" value="Depp_CoAkinase"/>
</dbReference>
<keyword evidence="7" id="KW-0173">Coenzyme A biosynthesis</keyword>
<dbReference type="EMBL" id="JBICCN010000356">
    <property type="protein sequence ID" value="KAL3074997.1"/>
    <property type="molecule type" value="Genomic_DNA"/>
</dbReference>
<reference evidence="9 10" key="1">
    <citation type="submission" date="2024-10" db="EMBL/GenBank/DDBJ databases">
        <authorList>
            <person name="Kim D."/>
        </authorList>
    </citation>
    <scope>NUCLEOTIDE SEQUENCE [LARGE SCALE GENOMIC DNA]</scope>
    <source>
        <strain evidence="9">Taebaek</strain>
    </source>
</reference>
<accession>A0ABD2I7E6</accession>
<keyword evidence="6" id="KW-0067">ATP-binding</keyword>
<feature type="transmembrane region" description="Helical" evidence="8">
    <location>
        <begin position="201"/>
        <end position="223"/>
    </location>
</feature>
<dbReference type="CDD" id="cd02022">
    <property type="entry name" value="DPCK"/>
    <property type="match status" value="1"/>
</dbReference>
<keyword evidence="2" id="KW-0963">Cytoplasm</keyword>
<keyword evidence="3" id="KW-0808">Transferase</keyword>
<dbReference type="GO" id="GO:0016301">
    <property type="term" value="F:kinase activity"/>
    <property type="evidence" value="ECO:0007669"/>
    <property type="project" value="UniProtKB-KW"/>
</dbReference>
<dbReference type="PANTHER" id="PTHR10695:SF46">
    <property type="entry name" value="BIFUNCTIONAL COENZYME A SYNTHASE-RELATED"/>
    <property type="match status" value="1"/>
</dbReference>
<dbReference type="Proteomes" id="UP001620645">
    <property type="component" value="Unassembled WGS sequence"/>
</dbReference>
<evidence type="ECO:0000256" key="5">
    <source>
        <dbReference type="ARBA" id="ARBA00022777"/>
    </source>
</evidence>
<dbReference type="PANTHER" id="PTHR10695">
    <property type="entry name" value="DEPHOSPHO-COA KINASE-RELATED"/>
    <property type="match status" value="1"/>
</dbReference>
<evidence type="ECO:0000313" key="9">
    <source>
        <dbReference type="EMBL" id="KAL3074997.1"/>
    </source>
</evidence>
<keyword evidence="10" id="KW-1185">Reference proteome</keyword>
<evidence type="ECO:0000256" key="6">
    <source>
        <dbReference type="ARBA" id="ARBA00022840"/>
    </source>
</evidence>
<keyword evidence="8" id="KW-0472">Membrane</keyword>
<keyword evidence="8" id="KW-0812">Transmembrane</keyword>
<dbReference type="PROSITE" id="PS51219">
    <property type="entry name" value="DPCK"/>
    <property type="match status" value="1"/>
</dbReference>
<dbReference type="Pfam" id="PF01121">
    <property type="entry name" value="CoaE"/>
    <property type="match status" value="1"/>
</dbReference>
<keyword evidence="8" id="KW-1133">Transmembrane helix</keyword>
<dbReference type="InterPro" id="IPR027417">
    <property type="entry name" value="P-loop_NTPase"/>
</dbReference>
<dbReference type="NCBIfam" id="TIGR00152">
    <property type="entry name" value="dephospho-CoA kinase"/>
    <property type="match status" value="1"/>
</dbReference>
<evidence type="ECO:0000256" key="7">
    <source>
        <dbReference type="ARBA" id="ARBA00022993"/>
    </source>
</evidence>
<protein>
    <recommendedName>
        <fullName evidence="11">Dephospho-CoA kinase</fullName>
    </recommendedName>
</protein>
<keyword evidence="4" id="KW-0547">Nucleotide-binding</keyword>
<comment type="caution">
    <text evidence="9">The sequence shown here is derived from an EMBL/GenBank/DDBJ whole genome shotgun (WGS) entry which is preliminary data.</text>
</comment>
<comment type="similarity">
    <text evidence="1">Belongs to the CoaE family.</text>
</comment>
<proteinExistence type="inferred from homology"/>
<gene>
    <name evidence="9" type="ORF">niasHS_014442</name>
</gene>
<evidence type="ECO:0000256" key="8">
    <source>
        <dbReference type="SAM" id="Phobius"/>
    </source>
</evidence>
<dbReference type="GO" id="GO:0005524">
    <property type="term" value="F:ATP binding"/>
    <property type="evidence" value="ECO:0007669"/>
    <property type="project" value="UniProtKB-KW"/>
</dbReference>
<evidence type="ECO:0000313" key="10">
    <source>
        <dbReference type="Proteomes" id="UP001620645"/>
    </source>
</evidence>
<evidence type="ECO:0000256" key="2">
    <source>
        <dbReference type="ARBA" id="ARBA00022490"/>
    </source>
</evidence>
<name>A0ABD2I7E6_HETSC</name>
<dbReference type="SUPFAM" id="SSF52540">
    <property type="entry name" value="P-loop containing nucleoside triphosphate hydrolases"/>
    <property type="match status" value="1"/>
</dbReference>
<evidence type="ECO:0000256" key="4">
    <source>
        <dbReference type="ARBA" id="ARBA00022741"/>
    </source>
</evidence>
<dbReference type="HAMAP" id="MF_00376">
    <property type="entry name" value="Dephospho_CoA_kinase"/>
    <property type="match status" value="1"/>
</dbReference>
<keyword evidence="5" id="KW-0418">Kinase</keyword>
<sequence>MFLVGLTGGIGTGKSTVSRMLRERGYSVVDADEIARMVVEPGKTAYNRLRTEFGDSFFDDENGGVLRRDKLAELVFTDVEKRKRLNAITHGEVIKEMIKRILWEAVHLRKFIFLDIPLLYETKMDRFVQKTIVVACNDDTQLWRVALRDELATDEAEKRIRAQMPMEEKARKASFVIDNNGSLEETEQQLDAVVELLESSWLLPFVVRFACLSPIFVLFLYIFG</sequence>
<evidence type="ECO:0000256" key="1">
    <source>
        <dbReference type="ARBA" id="ARBA00009018"/>
    </source>
</evidence>
<dbReference type="AlphaFoldDB" id="A0ABD2I7E6"/>